<keyword evidence="3" id="KW-0931">ER-Golgi transport</keyword>
<comment type="similarity">
    <text evidence="2">Belongs to the TRAPP small subunits family. Sedlin subfamily.</text>
</comment>
<evidence type="ECO:0000256" key="4">
    <source>
        <dbReference type="ARBA" id="ARBA00024408"/>
    </source>
</evidence>
<dbReference type="Pfam" id="PF04628">
    <property type="entry name" value="Sedlin_N"/>
    <property type="match status" value="1"/>
</dbReference>
<dbReference type="CDD" id="cd14854">
    <property type="entry name" value="TRAPPC2L"/>
    <property type="match status" value="1"/>
</dbReference>
<evidence type="ECO:0000256" key="1">
    <source>
        <dbReference type="ARBA" id="ARBA00004556"/>
    </source>
</evidence>
<evidence type="ECO:0000313" key="6">
    <source>
        <dbReference type="Proteomes" id="UP000024635"/>
    </source>
</evidence>
<dbReference type="GO" id="GO:0006888">
    <property type="term" value="P:endoplasmic reticulum to Golgi vesicle-mediated transport"/>
    <property type="evidence" value="ECO:0007669"/>
    <property type="project" value="InterPro"/>
</dbReference>
<reference evidence="6" key="1">
    <citation type="journal article" date="2015" name="Nat. Genet.">
        <title>The genome and transcriptome of the zoonotic hookworm Ancylostoma ceylanicum identify infection-specific gene families.</title>
        <authorList>
            <person name="Schwarz E.M."/>
            <person name="Hu Y."/>
            <person name="Antoshechkin I."/>
            <person name="Miller M.M."/>
            <person name="Sternberg P.W."/>
            <person name="Aroian R.V."/>
        </authorList>
    </citation>
    <scope>NUCLEOTIDE SEQUENCE</scope>
    <source>
        <strain evidence="6">HY135</strain>
    </source>
</reference>
<gene>
    <name evidence="5" type="primary">Acey_s0012.g1884</name>
    <name evidence="5" type="synonym">Acey-T10F2.5</name>
    <name evidence="5" type="ORF">Y032_0012g1884</name>
</gene>
<dbReference type="SUPFAM" id="SSF64356">
    <property type="entry name" value="SNARE-like"/>
    <property type="match status" value="1"/>
</dbReference>
<keyword evidence="3" id="KW-0813">Transport</keyword>
<name>A0A016VCP1_9BILA</name>
<dbReference type="EMBL" id="JARK01001348">
    <property type="protein sequence ID" value="EYC25424.1"/>
    <property type="molecule type" value="Genomic_DNA"/>
</dbReference>
<protein>
    <recommendedName>
        <fullName evidence="4">Trafficking protein particle complex subunit 2-like protein</fullName>
    </recommendedName>
</protein>
<dbReference type="InterPro" id="IPR011012">
    <property type="entry name" value="Longin-like_dom_sf"/>
</dbReference>
<dbReference type="AlphaFoldDB" id="A0A016VCP1"/>
<dbReference type="STRING" id="53326.A0A016VCP1"/>
<proteinExistence type="inferred from homology"/>
<sequence length="150" mass="16973">MFPSSGSRMGGGAVAFAIFDRDNTRLLNVVNDLYHKYTYDLELFIHCSLDIVDEKAPKANEMFLGHLYSNQKYKVVESYGFITNTGVRMILVLEASNTDLKDLDVRGIFKRFHTLYCNAISNPFHTFGSEIQSKSLMKTAVQILCNSSEL</sequence>
<evidence type="ECO:0000256" key="3">
    <source>
        <dbReference type="ARBA" id="ARBA00022892"/>
    </source>
</evidence>
<dbReference type="Proteomes" id="UP000024635">
    <property type="component" value="Unassembled WGS sequence"/>
</dbReference>
<comment type="caution">
    <text evidence="5">The sequence shown here is derived from an EMBL/GenBank/DDBJ whole genome shotgun (WGS) entry which is preliminary data.</text>
</comment>
<dbReference type="Gene3D" id="3.30.450.70">
    <property type="match status" value="1"/>
</dbReference>
<dbReference type="OrthoDB" id="10258445at2759"/>
<dbReference type="InterPro" id="IPR006722">
    <property type="entry name" value="Sedlin"/>
</dbReference>
<dbReference type="GO" id="GO:0048471">
    <property type="term" value="C:perinuclear region of cytoplasm"/>
    <property type="evidence" value="ECO:0007669"/>
    <property type="project" value="UniProtKB-SubCell"/>
</dbReference>
<accession>A0A016VCP1</accession>
<dbReference type="PANTHER" id="PTHR12403">
    <property type="entry name" value="TRAFFICKING PROTEIN PARTICLE COMPLEX SUBUNIT 2"/>
    <property type="match status" value="1"/>
</dbReference>
<evidence type="ECO:0000256" key="2">
    <source>
        <dbReference type="ARBA" id="ARBA00006626"/>
    </source>
</evidence>
<organism evidence="5 6">
    <name type="scientific">Ancylostoma ceylanicum</name>
    <dbReference type="NCBI Taxonomy" id="53326"/>
    <lineage>
        <taxon>Eukaryota</taxon>
        <taxon>Metazoa</taxon>
        <taxon>Ecdysozoa</taxon>
        <taxon>Nematoda</taxon>
        <taxon>Chromadorea</taxon>
        <taxon>Rhabditida</taxon>
        <taxon>Rhabditina</taxon>
        <taxon>Rhabditomorpha</taxon>
        <taxon>Strongyloidea</taxon>
        <taxon>Ancylostomatidae</taxon>
        <taxon>Ancylostomatinae</taxon>
        <taxon>Ancylostoma</taxon>
    </lineage>
</organism>
<dbReference type="InterPro" id="IPR044760">
    <property type="entry name" value="TRAPPC2L"/>
</dbReference>
<comment type="subcellular location">
    <subcellularLocation>
        <location evidence="1">Cytoplasm</location>
        <location evidence="1">Perinuclear region</location>
    </subcellularLocation>
</comment>
<keyword evidence="6" id="KW-1185">Reference proteome</keyword>
<evidence type="ECO:0000313" key="5">
    <source>
        <dbReference type="EMBL" id="EYC25424.1"/>
    </source>
</evidence>